<keyword evidence="1 6" id="KW-0597">Phosphoprotein</keyword>
<dbReference type="AlphaFoldDB" id="A0A8J7QQ58"/>
<feature type="domain" description="OmpR/PhoB-type" evidence="9">
    <location>
        <begin position="125"/>
        <end position="224"/>
    </location>
</feature>
<evidence type="ECO:0000313" key="10">
    <source>
        <dbReference type="EMBL" id="MBO1322120.1"/>
    </source>
</evidence>
<evidence type="ECO:0000256" key="5">
    <source>
        <dbReference type="ARBA" id="ARBA00023163"/>
    </source>
</evidence>
<evidence type="ECO:0000313" key="11">
    <source>
        <dbReference type="Proteomes" id="UP000664417"/>
    </source>
</evidence>
<feature type="DNA-binding region" description="OmpR/PhoB-type" evidence="7">
    <location>
        <begin position="125"/>
        <end position="224"/>
    </location>
</feature>
<evidence type="ECO:0000256" key="1">
    <source>
        <dbReference type="ARBA" id="ARBA00022553"/>
    </source>
</evidence>
<keyword evidence="2" id="KW-0902">Two-component regulatory system</keyword>
<dbReference type="InterPro" id="IPR036388">
    <property type="entry name" value="WH-like_DNA-bd_sf"/>
</dbReference>
<sequence>MATAQLLIVEDNVETARNICLYMEHHGFSCQVTASGAAAVALAKQMPFDLVILDVMLPDLDGFSVCEQIRAQSDMPIIMLTARAESGDLVEGLQRGADEYVKKPYSNKELVARVKAHLRRRQPAATARRIGPFEIDDAAFSARCLDQSLRLTRTEFRLLAAMVRAPERVFSRDQLCRLGLEDPAASGDRGIDVHIHNLRRKITHAGLVNHGITAVYGLGYKWVPS</sequence>
<dbReference type="PANTHER" id="PTHR48111:SF1">
    <property type="entry name" value="TWO-COMPONENT RESPONSE REGULATOR ORR33"/>
    <property type="match status" value="1"/>
</dbReference>
<dbReference type="PANTHER" id="PTHR48111">
    <property type="entry name" value="REGULATOR OF RPOS"/>
    <property type="match status" value="1"/>
</dbReference>
<dbReference type="SUPFAM" id="SSF46894">
    <property type="entry name" value="C-terminal effector domain of the bipartite response regulators"/>
    <property type="match status" value="1"/>
</dbReference>
<dbReference type="Proteomes" id="UP000664417">
    <property type="component" value="Unassembled WGS sequence"/>
</dbReference>
<dbReference type="GO" id="GO:0006355">
    <property type="term" value="P:regulation of DNA-templated transcription"/>
    <property type="evidence" value="ECO:0007669"/>
    <property type="project" value="InterPro"/>
</dbReference>
<dbReference type="PROSITE" id="PS51755">
    <property type="entry name" value="OMPR_PHOB"/>
    <property type="match status" value="1"/>
</dbReference>
<keyword evidence="3" id="KW-0805">Transcription regulation</keyword>
<evidence type="ECO:0000256" key="7">
    <source>
        <dbReference type="PROSITE-ProRule" id="PRU01091"/>
    </source>
</evidence>
<dbReference type="GO" id="GO:0005829">
    <property type="term" value="C:cytosol"/>
    <property type="evidence" value="ECO:0007669"/>
    <property type="project" value="TreeGrafter"/>
</dbReference>
<reference evidence="10" key="1">
    <citation type="submission" date="2021-03" db="EMBL/GenBank/DDBJ databases">
        <authorList>
            <person name="Wang G."/>
        </authorList>
    </citation>
    <scope>NUCLEOTIDE SEQUENCE</scope>
    <source>
        <strain evidence="10">KCTC 12899</strain>
    </source>
</reference>
<dbReference type="SMART" id="SM00862">
    <property type="entry name" value="Trans_reg_C"/>
    <property type="match status" value="1"/>
</dbReference>
<comment type="caution">
    <text evidence="10">The sequence shown here is derived from an EMBL/GenBank/DDBJ whole genome shotgun (WGS) entry which is preliminary data.</text>
</comment>
<dbReference type="RefSeq" id="WP_207862090.1">
    <property type="nucleotide sequence ID" value="NZ_JAFREP010000031.1"/>
</dbReference>
<evidence type="ECO:0000256" key="3">
    <source>
        <dbReference type="ARBA" id="ARBA00023015"/>
    </source>
</evidence>
<dbReference type="PROSITE" id="PS50110">
    <property type="entry name" value="RESPONSE_REGULATORY"/>
    <property type="match status" value="1"/>
</dbReference>
<protein>
    <submittedName>
        <fullName evidence="10">Response regulator transcription factor</fullName>
    </submittedName>
</protein>
<keyword evidence="5" id="KW-0804">Transcription</keyword>
<dbReference type="InterPro" id="IPR011006">
    <property type="entry name" value="CheY-like_superfamily"/>
</dbReference>
<evidence type="ECO:0000259" key="8">
    <source>
        <dbReference type="PROSITE" id="PS50110"/>
    </source>
</evidence>
<dbReference type="Pfam" id="PF00072">
    <property type="entry name" value="Response_reg"/>
    <property type="match status" value="1"/>
</dbReference>
<dbReference type="InterPro" id="IPR001789">
    <property type="entry name" value="Sig_transdc_resp-reg_receiver"/>
</dbReference>
<organism evidence="10 11">
    <name type="scientific">Acanthopleuribacter pedis</name>
    <dbReference type="NCBI Taxonomy" id="442870"/>
    <lineage>
        <taxon>Bacteria</taxon>
        <taxon>Pseudomonadati</taxon>
        <taxon>Acidobacteriota</taxon>
        <taxon>Holophagae</taxon>
        <taxon>Acanthopleuribacterales</taxon>
        <taxon>Acanthopleuribacteraceae</taxon>
        <taxon>Acanthopleuribacter</taxon>
    </lineage>
</organism>
<dbReference type="GO" id="GO:0032993">
    <property type="term" value="C:protein-DNA complex"/>
    <property type="evidence" value="ECO:0007669"/>
    <property type="project" value="TreeGrafter"/>
</dbReference>
<evidence type="ECO:0000256" key="2">
    <source>
        <dbReference type="ARBA" id="ARBA00023012"/>
    </source>
</evidence>
<keyword evidence="11" id="KW-1185">Reference proteome</keyword>
<dbReference type="InterPro" id="IPR039420">
    <property type="entry name" value="WalR-like"/>
</dbReference>
<dbReference type="InterPro" id="IPR001867">
    <property type="entry name" value="OmpR/PhoB-type_DNA-bd"/>
</dbReference>
<dbReference type="SMART" id="SM00448">
    <property type="entry name" value="REC"/>
    <property type="match status" value="1"/>
</dbReference>
<dbReference type="Pfam" id="PF00486">
    <property type="entry name" value="Trans_reg_C"/>
    <property type="match status" value="1"/>
</dbReference>
<dbReference type="EMBL" id="JAFREP010000031">
    <property type="protein sequence ID" value="MBO1322120.1"/>
    <property type="molecule type" value="Genomic_DNA"/>
</dbReference>
<dbReference type="InterPro" id="IPR016032">
    <property type="entry name" value="Sig_transdc_resp-reg_C-effctor"/>
</dbReference>
<dbReference type="SUPFAM" id="SSF52172">
    <property type="entry name" value="CheY-like"/>
    <property type="match status" value="1"/>
</dbReference>
<dbReference type="Gene3D" id="1.10.10.10">
    <property type="entry name" value="Winged helix-like DNA-binding domain superfamily/Winged helix DNA-binding domain"/>
    <property type="match status" value="1"/>
</dbReference>
<dbReference type="GO" id="GO:0000156">
    <property type="term" value="F:phosphorelay response regulator activity"/>
    <property type="evidence" value="ECO:0007669"/>
    <property type="project" value="TreeGrafter"/>
</dbReference>
<name>A0A8J7QQ58_9BACT</name>
<keyword evidence="4 7" id="KW-0238">DNA-binding</keyword>
<dbReference type="CDD" id="cd17574">
    <property type="entry name" value="REC_OmpR"/>
    <property type="match status" value="1"/>
</dbReference>
<evidence type="ECO:0000256" key="6">
    <source>
        <dbReference type="PROSITE-ProRule" id="PRU00169"/>
    </source>
</evidence>
<evidence type="ECO:0000259" key="9">
    <source>
        <dbReference type="PROSITE" id="PS51755"/>
    </source>
</evidence>
<dbReference type="Gene3D" id="6.10.250.690">
    <property type="match status" value="1"/>
</dbReference>
<feature type="modified residue" description="4-aspartylphosphate" evidence="6">
    <location>
        <position position="54"/>
    </location>
</feature>
<dbReference type="FunFam" id="3.40.50.2300:FF:000001">
    <property type="entry name" value="DNA-binding response regulator PhoB"/>
    <property type="match status" value="1"/>
</dbReference>
<accession>A0A8J7QQ58</accession>
<proteinExistence type="predicted"/>
<gene>
    <name evidence="10" type="ORF">J3U88_26825</name>
</gene>
<dbReference type="Gene3D" id="3.40.50.2300">
    <property type="match status" value="1"/>
</dbReference>
<evidence type="ECO:0000256" key="4">
    <source>
        <dbReference type="ARBA" id="ARBA00023125"/>
    </source>
</evidence>
<feature type="domain" description="Response regulatory" evidence="8">
    <location>
        <begin position="5"/>
        <end position="118"/>
    </location>
</feature>
<dbReference type="CDD" id="cd00383">
    <property type="entry name" value="trans_reg_C"/>
    <property type="match status" value="1"/>
</dbReference>
<dbReference type="GO" id="GO:0000976">
    <property type="term" value="F:transcription cis-regulatory region binding"/>
    <property type="evidence" value="ECO:0007669"/>
    <property type="project" value="TreeGrafter"/>
</dbReference>